<dbReference type="AlphaFoldDB" id="A0AAU9IT96"/>
<feature type="transmembrane region" description="Helical" evidence="1">
    <location>
        <begin position="27"/>
        <end position="51"/>
    </location>
</feature>
<evidence type="ECO:0000313" key="2">
    <source>
        <dbReference type="EMBL" id="CAG9317719.1"/>
    </source>
</evidence>
<gene>
    <name evidence="2" type="ORF">BSTOLATCC_MIC18961</name>
</gene>
<keyword evidence="1" id="KW-1133">Transmembrane helix</keyword>
<evidence type="ECO:0008006" key="4">
    <source>
        <dbReference type="Google" id="ProtNLM"/>
    </source>
</evidence>
<evidence type="ECO:0000313" key="3">
    <source>
        <dbReference type="Proteomes" id="UP001162131"/>
    </source>
</evidence>
<dbReference type="EMBL" id="CAJZBQ010000018">
    <property type="protein sequence ID" value="CAG9317719.1"/>
    <property type="molecule type" value="Genomic_DNA"/>
</dbReference>
<sequence length="505" mass="57679">MFFCFKTFWRDVMSATKTWPIRRQMMVCYAMAIAIVLLLIITLMLSNLYFLQENTVSKIENTQGTQAVDNMNGLVREAGAYLYSKLTEVSVMGGLIRQMLVTMDFDENAYSLESSNITDYQHLPENCLVKDPPVYGNQRVCLRYSNYYNLSDSFDRNLLKKISRLNDIWWIVLALTHQIAIRFIAYFENADFLVIFPGTQLPKNYNPMDTVWYSTYIEHGEVSIGTTGYPDHIGNPSNTIISLMMPLYDAGNNKIGVLVVDLPVIAIYEGLSLVKYLQSGETCVVYNNGDILKTQGRGWWSNNITNMNKLSDSDFWKEVKKDPYGVHYIVINHEIYQVASYPVVAQTQVAGDDWWYLVMLFVKESEIMSYSEDSKAKIQEYGMVLLGVTMICSVITISVLLILINFLAKSIKEPLQGIIDFTEKINANATEKDNITINELNELKEGEDQVASLVKAYKTLASSLLNRQDNRVPKPLQVSTNRVYPLNELYGANKLKFKNLIDHME</sequence>
<protein>
    <recommendedName>
        <fullName evidence="4">Cache domain-containing protein</fullName>
    </recommendedName>
</protein>
<keyword evidence="1" id="KW-0812">Transmembrane</keyword>
<organism evidence="2 3">
    <name type="scientific">Blepharisma stoltei</name>
    <dbReference type="NCBI Taxonomy" id="1481888"/>
    <lineage>
        <taxon>Eukaryota</taxon>
        <taxon>Sar</taxon>
        <taxon>Alveolata</taxon>
        <taxon>Ciliophora</taxon>
        <taxon>Postciliodesmatophora</taxon>
        <taxon>Heterotrichea</taxon>
        <taxon>Heterotrichida</taxon>
        <taxon>Blepharismidae</taxon>
        <taxon>Blepharisma</taxon>
    </lineage>
</organism>
<feature type="transmembrane region" description="Helical" evidence="1">
    <location>
        <begin position="381"/>
        <end position="408"/>
    </location>
</feature>
<keyword evidence="3" id="KW-1185">Reference proteome</keyword>
<dbReference type="Proteomes" id="UP001162131">
    <property type="component" value="Unassembled WGS sequence"/>
</dbReference>
<keyword evidence="1" id="KW-0472">Membrane</keyword>
<dbReference type="Gene3D" id="3.30.450.20">
    <property type="entry name" value="PAS domain"/>
    <property type="match status" value="2"/>
</dbReference>
<accession>A0AAU9IT96</accession>
<proteinExistence type="predicted"/>
<comment type="caution">
    <text evidence="2">The sequence shown here is derived from an EMBL/GenBank/DDBJ whole genome shotgun (WGS) entry which is preliminary data.</text>
</comment>
<name>A0AAU9IT96_9CILI</name>
<evidence type="ECO:0000256" key="1">
    <source>
        <dbReference type="SAM" id="Phobius"/>
    </source>
</evidence>
<reference evidence="2" key="1">
    <citation type="submission" date="2021-09" db="EMBL/GenBank/DDBJ databases">
        <authorList>
            <consortium name="AG Swart"/>
            <person name="Singh M."/>
            <person name="Singh A."/>
            <person name="Seah K."/>
            <person name="Emmerich C."/>
        </authorList>
    </citation>
    <scope>NUCLEOTIDE SEQUENCE</scope>
    <source>
        <strain evidence="2">ATCC30299</strain>
    </source>
</reference>